<keyword evidence="2 5" id="KW-0067">ATP-binding</keyword>
<dbReference type="InterPro" id="IPR003439">
    <property type="entry name" value="ABC_transporter-like_ATP-bd"/>
</dbReference>
<proteinExistence type="predicted"/>
<dbReference type="GO" id="GO:0005524">
    <property type="term" value="F:ATP binding"/>
    <property type="evidence" value="ECO:0007669"/>
    <property type="project" value="UniProtKB-KW"/>
</dbReference>
<dbReference type="InterPro" id="IPR017871">
    <property type="entry name" value="ABC_transporter-like_CS"/>
</dbReference>
<dbReference type="InterPro" id="IPR051309">
    <property type="entry name" value="ABCF_ATPase"/>
</dbReference>
<dbReference type="CDD" id="cd03221">
    <property type="entry name" value="ABCF_EF-3"/>
    <property type="match status" value="1"/>
</dbReference>
<evidence type="ECO:0000256" key="2">
    <source>
        <dbReference type="ARBA" id="ARBA00022840"/>
    </source>
</evidence>
<dbReference type="SUPFAM" id="SSF52540">
    <property type="entry name" value="P-loop containing nucleoside triphosphate hydrolases"/>
    <property type="match status" value="1"/>
</dbReference>
<protein>
    <submittedName>
        <fullName evidence="5">Putative ABC transporter ATP-binding protein</fullName>
    </submittedName>
</protein>
<comment type="caution">
    <text evidence="5">The sequence shown here is derived from an EMBL/GenBank/DDBJ whole genome shotgun (WGS) entry which is preliminary data.</text>
</comment>
<name>A0A645BA32_9ZZZZ</name>
<dbReference type="InterPro" id="IPR003593">
    <property type="entry name" value="AAA+_ATPase"/>
</dbReference>
<dbReference type="InterPro" id="IPR037118">
    <property type="entry name" value="Val-tRNA_synth_C_sf"/>
</dbReference>
<gene>
    <name evidence="5" type="ORF">SDC9_109161</name>
</gene>
<dbReference type="Pfam" id="PF16326">
    <property type="entry name" value="ABC_tran_CTD"/>
    <property type="match status" value="1"/>
</dbReference>
<dbReference type="EMBL" id="VSSQ01018794">
    <property type="protein sequence ID" value="MPM62295.1"/>
    <property type="molecule type" value="Genomic_DNA"/>
</dbReference>
<dbReference type="Pfam" id="PF00005">
    <property type="entry name" value="ABC_tran"/>
    <property type="match status" value="1"/>
</dbReference>
<dbReference type="GO" id="GO:0016887">
    <property type="term" value="F:ATP hydrolysis activity"/>
    <property type="evidence" value="ECO:0007669"/>
    <property type="project" value="InterPro"/>
</dbReference>
<evidence type="ECO:0000256" key="3">
    <source>
        <dbReference type="SAM" id="Coils"/>
    </source>
</evidence>
<accession>A0A645BA32</accession>
<reference evidence="5" key="1">
    <citation type="submission" date="2019-08" db="EMBL/GenBank/DDBJ databases">
        <authorList>
            <person name="Kucharzyk K."/>
            <person name="Murdoch R.W."/>
            <person name="Higgins S."/>
            <person name="Loffler F."/>
        </authorList>
    </citation>
    <scope>NUCLEOTIDE SEQUENCE</scope>
</reference>
<feature type="coiled-coil region" evidence="3">
    <location>
        <begin position="167"/>
        <end position="263"/>
    </location>
</feature>
<sequence>MGSNGSGKSTIMRILLGEEGVSTGKVELGANIKAAYLPQNIIFEDEVQTVLQYFREDLDILEGKAREDLSKFMFFGESVFKKVKNLSGGEKTRLKLSKLLYEDINLLILDEPTNHLDIDSIETLEDALIDFKGTIFFISHDRYFINTICNRIVALENKQLINYLGNYDYYKVKKAELKERQEEIKEKKPRKVREVNETKKKEIETRKIEKKINKLEQEISELDIKIDSIGSDYIELSKYTSQKENIEKELERLLEEWIKYNEN</sequence>
<organism evidence="5">
    <name type="scientific">bioreactor metagenome</name>
    <dbReference type="NCBI Taxonomy" id="1076179"/>
    <lineage>
        <taxon>unclassified sequences</taxon>
        <taxon>metagenomes</taxon>
        <taxon>ecological metagenomes</taxon>
    </lineage>
</organism>
<dbReference type="SMART" id="SM00382">
    <property type="entry name" value="AAA"/>
    <property type="match status" value="1"/>
</dbReference>
<keyword evidence="3" id="KW-0175">Coiled coil</keyword>
<dbReference type="GO" id="GO:0003677">
    <property type="term" value="F:DNA binding"/>
    <property type="evidence" value="ECO:0007669"/>
    <property type="project" value="InterPro"/>
</dbReference>
<dbReference type="InterPro" id="IPR032524">
    <property type="entry name" value="ABC_tran_C"/>
</dbReference>
<dbReference type="PANTHER" id="PTHR42855">
    <property type="entry name" value="ABC TRANSPORTER ATP-BINDING SUBUNIT"/>
    <property type="match status" value="1"/>
</dbReference>
<feature type="domain" description="AAA+ ATPase" evidence="4">
    <location>
        <begin position="1"/>
        <end position="158"/>
    </location>
</feature>
<dbReference type="AlphaFoldDB" id="A0A645BA32"/>
<keyword evidence="1" id="KW-0547">Nucleotide-binding</keyword>
<dbReference type="InterPro" id="IPR027417">
    <property type="entry name" value="P-loop_NTPase"/>
</dbReference>
<dbReference type="Gene3D" id="1.10.287.380">
    <property type="entry name" value="Valyl-tRNA synthetase, C-terminal domain"/>
    <property type="match status" value="1"/>
</dbReference>
<dbReference type="PROSITE" id="PS00211">
    <property type="entry name" value="ABC_TRANSPORTER_1"/>
    <property type="match status" value="1"/>
</dbReference>
<evidence type="ECO:0000259" key="4">
    <source>
        <dbReference type="SMART" id="SM00382"/>
    </source>
</evidence>
<evidence type="ECO:0000256" key="1">
    <source>
        <dbReference type="ARBA" id="ARBA00022741"/>
    </source>
</evidence>
<dbReference type="PANTHER" id="PTHR42855:SF2">
    <property type="entry name" value="DRUG RESISTANCE ABC TRANSPORTER,ATP-BINDING PROTEIN"/>
    <property type="match status" value="1"/>
</dbReference>
<evidence type="ECO:0000313" key="5">
    <source>
        <dbReference type="EMBL" id="MPM62295.1"/>
    </source>
</evidence>
<dbReference type="Gene3D" id="3.40.50.300">
    <property type="entry name" value="P-loop containing nucleotide triphosphate hydrolases"/>
    <property type="match status" value="1"/>
</dbReference>